<organism evidence="1 2">
    <name type="scientific">Cymbomonas tetramitiformis</name>
    <dbReference type="NCBI Taxonomy" id="36881"/>
    <lineage>
        <taxon>Eukaryota</taxon>
        <taxon>Viridiplantae</taxon>
        <taxon>Chlorophyta</taxon>
        <taxon>Pyramimonadophyceae</taxon>
        <taxon>Pyramimonadales</taxon>
        <taxon>Pyramimonadaceae</taxon>
        <taxon>Cymbomonas</taxon>
    </lineage>
</organism>
<comment type="caution">
    <text evidence="1">The sequence shown here is derived from an EMBL/GenBank/DDBJ whole genome shotgun (WGS) entry which is preliminary data.</text>
</comment>
<sequence>MNLEKNKVVQVGAPLFIRKYTEFGKVMPTFPNPTVAPEPAPAVEQQIEAAALAGLYHRHGGVTALAQQYAMSDPTSSVWYDLVQWLDRRRTVDYINQHYPLWTQVKAQEVRDTHSACHLPFSDTPAEDEWLLPYVVPEASDISTPTSAGSISFSHISMALAETLYDRAAADLPCPGGYRQAMSLPDGPEWEAAITLREI</sequence>
<proteinExistence type="predicted"/>
<protein>
    <submittedName>
        <fullName evidence="1">Uncharacterized protein</fullName>
    </submittedName>
</protein>
<gene>
    <name evidence="1" type="ORF">CYMTET_53051</name>
</gene>
<name>A0AAE0BHR0_9CHLO</name>
<accession>A0AAE0BHR0</accession>
<dbReference type="Proteomes" id="UP001190700">
    <property type="component" value="Unassembled WGS sequence"/>
</dbReference>
<dbReference type="AlphaFoldDB" id="A0AAE0BHR0"/>
<dbReference type="EMBL" id="LGRX02034824">
    <property type="protein sequence ID" value="KAK3236833.1"/>
    <property type="molecule type" value="Genomic_DNA"/>
</dbReference>
<keyword evidence="2" id="KW-1185">Reference proteome</keyword>
<reference evidence="1 2" key="1">
    <citation type="journal article" date="2015" name="Genome Biol. Evol.">
        <title>Comparative Genomics of a Bacterivorous Green Alga Reveals Evolutionary Causalities and Consequences of Phago-Mixotrophic Mode of Nutrition.</title>
        <authorList>
            <person name="Burns J.A."/>
            <person name="Paasch A."/>
            <person name="Narechania A."/>
            <person name="Kim E."/>
        </authorList>
    </citation>
    <scope>NUCLEOTIDE SEQUENCE [LARGE SCALE GENOMIC DNA]</scope>
    <source>
        <strain evidence="1 2">PLY_AMNH</strain>
    </source>
</reference>
<evidence type="ECO:0000313" key="2">
    <source>
        <dbReference type="Proteomes" id="UP001190700"/>
    </source>
</evidence>
<evidence type="ECO:0000313" key="1">
    <source>
        <dbReference type="EMBL" id="KAK3236833.1"/>
    </source>
</evidence>